<name>A0A7C8DJ19_9ARCH</name>
<feature type="transmembrane region" description="Helical" evidence="6">
    <location>
        <begin position="702"/>
        <end position="726"/>
    </location>
</feature>
<keyword evidence="3 6" id="KW-0812">Transmembrane</keyword>
<keyword evidence="2" id="KW-1003">Cell membrane</keyword>
<feature type="domain" description="ABC3 transporter permease C-terminal" evidence="7">
    <location>
        <begin position="287"/>
        <end position="405"/>
    </location>
</feature>
<sequence length="790" mass="86478">MRGLLLRRMLRSLWRIRFRTGVMLLLIVITTLTGVMMAEFSRNGDAVYEEFYGETNLADLVVSTEDQYQPAANFSAACSAFGAADACETRLALDGQFLRDDGEWIAATLYGHAGSPAISSLWFSEGHAASGAGEAVIDRHVQEELGVGLDDTVTVSLAGKMQNYTVVGIANSPHHLFYVASSRTLIPQEGAYAVLYLPVAALAADAGLEPESRNMLLLDLPGTPAYDLQDTNEDEGVALRELKWELASALRDEGVEGALVGDRGSIHSVELLRQDLEGSRKSIPMTIFLLGAVSALVLAISMERLIRTQYREIAVMRALGFSAVEVRNHYLLVPLLLGSAGVTLGVALGAWFSVGMTSFYFDQWGIPLVRVAHYPDLWLAVAAGVMAIVMLFSLRPALHASRLTPLEVMGQREIKRTQAWAQRLTAWMPVTMGLGVRSTFRKPRRLLLTVAALGLALVILGGWLLTMSSMTGFMRDSLTEVEQWDAQAVFMPQQEQQMRSWAANHSGLEAEWVSVLPGSPAGDDRTFMVWGVGQFGDGGMHGFRLTEGELPQAGAQPVEVLVDQGVAEFLEWEPGDVVSVEIAGSAVEVRVTGITLELTRTLWLHRDDLVAITGWEMVNLVMLRNVDDAALEELEQQALVTRHDDLVAAFDSSMEKYQAIIYTFLVIGAAIAIAVLVNTLIINLTERDAELATLRVLGASKWRLSGVLLVEHAIIGLAGGVIGVAVAIAASKWMVAVFTTWLFHFPLFIDWMVALYLFLFILIAALATTLIGTWRIRRMDLVKSIQEFSQ</sequence>
<feature type="domain" description="ABC3 transporter permease C-terminal" evidence="7">
    <location>
        <begin position="663"/>
        <end position="780"/>
    </location>
</feature>
<comment type="caution">
    <text evidence="8">The sequence shown here is derived from an EMBL/GenBank/DDBJ whole genome shotgun (WGS) entry which is preliminary data.</text>
</comment>
<keyword evidence="5 6" id="KW-0472">Membrane</keyword>
<accession>A0A7C8DJ19</accession>
<evidence type="ECO:0000256" key="3">
    <source>
        <dbReference type="ARBA" id="ARBA00022692"/>
    </source>
</evidence>
<organism evidence="8 9">
    <name type="scientific">Marine Group III euryarchaeote</name>
    <dbReference type="NCBI Taxonomy" id="2173149"/>
    <lineage>
        <taxon>Archaea</taxon>
        <taxon>Methanobacteriati</taxon>
        <taxon>Thermoplasmatota</taxon>
        <taxon>Thermoplasmata</taxon>
        <taxon>Candidatus Thermoprofundales</taxon>
    </lineage>
</organism>
<evidence type="ECO:0000259" key="7">
    <source>
        <dbReference type="Pfam" id="PF02687"/>
    </source>
</evidence>
<keyword evidence="4 6" id="KW-1133">Transmembrane helix</keyword>
<dbReference type="PANTHER" id="PTHR30287:SF2">
    <property type="entry name" value="BLL1001 PROTEIN"/>
    <property type="match status" value="1"/>
</dbReference>
<evidence type="ECO:0000256" key="4">
    <source>
        <dbReference type="ARBA" id="ARBA00022989"/>
    </source>
</evidence>
<dbReference type="AlphaFoldDB" id="A0A7C8DJ19"/>
<reference evidence="9" key="1">
    <citation type="journal article" date="2019" name="bioRxiv">
        <title>Genome diversification in globally distributed novel marine Proteobacteria is linked to environmental adaptation.</title>
        <authorList>
            <person name="Zhou Z."/>
            <person name="Tran P.Q."/>
            <person name="Kieft K."/>
            <person name="Anantharaman K."/>
        </authorList>
    </citation>
    <scope>NUCLEOTIDE SEQUENCE [LARGE SCALE GENOMIC DNA]</scope>
</reference>
<dbReference type="InterPro" id="IPR003838">
    <property type="entry name" value="ABC3_permease_C"/>
</dbReference>
<evidence type="ECO:0000313" key="8">
    <source>
        <dbReference type="EMBL" id="HIG63906.1"/>
    </source>
</evidence>
<feature type="transmembrane region" description="Helical" evidence="6">
    <location>
        <begin position="283"/>
        <end position="302"/>
    </location>
</feature>
<gene>
    <name evidence="8" type="ORF">EYQ16_05275</name>
</gene>
<feature type="transmembrane region" description="Helical" evidence="6">
    <location>
        <begin position="446"/>
        <end position="465"/>
    </location>
</feature>
<dbReference type="EMBL" id="DUAV01000032">
    <property type="protein sequence ID" value="HIG63906.1"/>
    <property type="molecule type" value="Genomic_DNA"/>
</dbReference>
<feature type="transmembrane region" description="Helical" evidence="6">
    <location>
        <begin position="755"/>
        <end position="774"/>
    </location>
</feature>
<evidence type="ECO:0000313" key="9">
    <source>
        <dbReference type="Proteomes" id="UP000589516"/>
    </source>
</evidence>
<dbReference type="Pfam" id="PF02687">
    <property type="entry name" value="FtsX"/>
    <property type="match status" value="2"/>
</dbReference>
<feature type="transmembrane region" description="Helical" evidence="6">
    <location>
        <begin position="377"/>
        <end position="398"/>
    </location>
</feature>
<dbReference type="Proteomes" id="UP000589516">
    <property type="component" value="Unassembled WGS sequence"/>
</dbReference>
<dbReference type="InterPro" id="IPR038766">
    <property type="entry name" value="Membrane_comp_ABC_pdt"/>
</dbReference>
<dbReference type="GO" id="GO:0005886">
    <property type="term" value="C:plasma membrane"/>
    <property type="evidence" value="ECO:0007669"/>
    <property type="project" value="UniProtKB-SubCell"/>
</dbReference>
<protein>
    <submittedName>
        <fullName evidence="8">FtsX-like permease family protein</fullName>
    </submittedName>
</protein>
<proteinExistence type="predicted"/>
<evidence type="ECO:0000256" key="1">
    <source>
        <dbReference type="ARBA" id="ARBA00004651"/>
    </source>
</evidence>
<evidence type="ECO:0000256" key="2">
    <source>
        <dbReference type="ARBA" id="ARBA00022475"/>
    </source>
</evidence>
<feature type="transmembrane region" description="Helical" evidence="6">
    <location>
        <begin position="330"/>
        <end position="352"/>
    </location>
</feature>
<comment type="subcellular location">
    <subcellularLocation>
        <location evidence="1">Cell membrane</location>
        <topology evidence="1">Multi-pass membrane protein</topology>
    </subcellularLocation>
</comment>
<dbReference type="PANTHER" id="PTHR30287">
    <property type="entry name" value="MEMBRANE COMPONENT OF PREDICTED ABC SUPERFAMILY METABOLITE UPTAKE TRANSPORTER"/>
    <property type="match status" value="1"/>
</dbReference>
<feature type="transmembrane region" description="Helical" evidence="6">
    <location>
        <begin position="659"/>
        <end position="682"/>
    </location>
</feature>
<evidence type="ECO:0000256" key="5">
    <source>
        <dbReference type="ARBA" id="ARBA00023136"/>
    </source>
</evidence>
<evidence type="ECO:0000256" key="6">
    <source>
        <dbReference type="SAM" id="Phobius"/>
    </source>
</evidence>